<dbReference type="PANTHER" id="PTHR30469">
    <property type="entry name" value="MULTIDRUG RESISTANCE PROTEIN MDTA"/>
    <property type="match status" value="1"/>
</dbReference>
<dbReference type="GO" id="GO:0015562">
    <property type="term" value="F:efflux transmembrane transporter activity"/>
    <property type="evidence" value="ECO:0007669"/>
    <property type="project" value="TreeGrafter"/>
</dbReference>
<dbReference type="EMBL" id="AP017378">
    <property type="protein sequence ID" value="BBD09816.1"/>
    <property type="molecule type" value="Genomic_DNA"/>
</dbReference>
<dbReference type="SUPFAM" id="SSF111369">
    <property type="entry name" value="HlyD-like secretion proteins"/>
    <property type="match status" value="1"/>
</dbReference>
<comment type="similarity">
    <text evidence="1">Belongs to the membrane fusion protein (MFP) (TC 8.A.1) family.</text>
</comment>
<accession>A0A2Z6B319</accession>
<organism evidence="3 4">
    <name type="scientific">Desulfovibrio ferrophilus</name>
    <dbReference type="NCBI Taxonomy" id="241368"/>
    <lineage>
        <taxon>Bacteria</taxon>
        <taxon>Pseudomonadati</taxon>
        <taxon>Thermodesulfobacteriota</taxon>
        <taxon>Desulfovibrionia</taxon>
        <taxon>Desulfovibrionales</taxon>
        <taxon>Desulfovibrionaceae</taxon>
        <taxon>Desulfovibrio</taxon>
    </lineage>
</organism>
<gene>
    <name evidence="3" type="ORF">DFE_3090</name>
</gene>
<feature type="signal peptide" evidence="2">
    <location>
        <begin position="1"/>
        <end position="25"/>
    </location>
</feature>
<dbReference type="OrthoDB" id="5450597at2"/>
<protein>
    <submittedName>
        <fullName evidence="3">RND family efflux transporter, MFP subunit</fullName>
    </submittedName>
</protein>
<dbReference type="RefSeq" id="WP_126380827.1">
    <property type="nucleotide sequence ID" value="NZ_AP017378.1"/>
</dbReference>
<proteinExistence type="inferred from homology"/>
<evidence type="ECO:0000313" key="3">
    <source>
        <dbReference type="EMBL" id="BBD09816.1"/>
    </source>
</evidence>
<name>A0A2Z6B319_9BACT</name>
<dbReference type="GO" id="GO:1990281">
    <property type="term" value="C:efflux pump complex"/>
    <property type="evidence" value="ECO:0007669"/>
    <property type="project" value="TreeGrafter"/>
</dbReference>
<feature type="chain" id="PRO_5016429169" evidence="2">
    <location>
        <begin position="26"/>
        <end position="334"/>
    </location>
</feature>
<dbReference type="AlphaFoldDB" id="A0A2Z6B319"/>
<evidence type="ECO:0000313" key="4">
    <source>
        <dbReference type="Proteomes" id="UP000269883"/>
    </source>
</evidence>
<sequence length="334" mass="36745">MFSLRSIAAALVIIVTISSSGLASATEVTALASSRMVVLTGFTRARATLDLVAEEAGRIDSVKAEIGDTIGQDGIFARIDDTFIRLDLDNNRVQQADLRSRIDFNKKEAERYRELVAKNTAAQSTLDSMEQTLDASRFELNALTVQERILLERLERTRIKAPAQWKIITREVEPGQWVNTGQIVGKAGDFSTLLVPFALAPEQYVALRRSTAPLTLNMPELGISIPARVERVNPGFDPDTRKIAIDLTVSKGLDELRGGLRTILTLEMPEATGAVLLPKAAIEERYEDHWVTRDNGERIRVVLLGNHSGPDGSLLRVTGDGLQPGDKFRLMGKE</sequence>
<keyword evidence="2" id="KW-0732">Signal</keyword>
<evidence type="ECO:0000256" key="1">
    <source>
        <dbReference type="ARBA" id="ARBA00009477"/>
    </source>
</evidence>
<dbReference type="Gene3D" id="2.40.50.100">
    <property type="match status" value="1"/>
</dbReference>
<evidence type="ECO:0000256" key="2">
    <source>
        <dbReference type="SAM" id="SignalP"/>
    </source>
</evidence>
<keyword evidence="4" id="KW-1185">Reference proteome</keyword>
<dbReference type="KEGG" id="dfl:DFE_3090"/>
<dbReference type="InterPro" id="IPR006143">
    <property type="entry name" value="RND_pump_MFP"/>
</dbReference>
<reference evidence="3 4" key="1">
    <citation type="journal article" date="2018" name="Sci. Adv.">
        <title>Multi-heme cytochromes provide a pathway for survival in energy-limited environments.</title>
        <authorList>
            <person name="Deng X."/>
            <person name="Dohmae N."/>
            <person name="Nealson K.H."/>
            <person name="Hashimoto K."/>
            <person name="Okamoto A."/>
        </authorList>
    </citation>
    <scope>NUCLEOTIDE SEQUENCE [LARGE SCALE GENOMIC DNA]</scope>
    <source>
        <strain evidence="3 4">IS5</strain>
    </source>
</reference>
<dbReference type="NCBIfam" id="TIGR01730">
    <property type="entry name" value="RND_mfp"/>
    <property type="match status" value="1"/>
</dbReference>
<dbReference type="PANTHER" id="PTHR30469:SF15">
    <property type="entry name" value="HLYD FAMILY OF SECRETION PROTEINS"/>
    <property type="match status" value="1"/>
</dbReference>
<dbReference type="Gene3D" id="2.40.30.170">
    <property type="match status" value="1"/>
</dbReference>
<dbReference type="Gene3D" id="1.10.287.470">
    <property type="entry name" value="Helix hairpin bin"/>
    <property type="match status" value="1"/>
</dbReference>
<dbReference type="Proteomes" id="UP000269883">
    <property type="component" value="Chromosome"/>
</dbReference>